<sequence length="190" mass="21384">MRLLRLIYLLAIWCITVSSAIIEEPPEDALEEMGYDVENSGRVWKVRRNGVIVDKFEIDHYSYQLTIKDAWNEMDTSPRLRLHQIMALVWERSGAAISQLSVVRVERIDNDETKDAIQEARQAANVGSSESLTVGPGETGWAELKASPFFRSVASMCRTTPGLSAKEVELMTVPSRSRGSSLDNMMIHIQ</sequence>
<gene>
    <name evidence="1" type="ORF">Cob_v004409</name>
</gene>
<dbReference type="HOGENOM" id="CLU_122937_0_0_1"/>
<keyword evidence="2" id="KW-1185">Reference proteome</keyword>
<dbReference type="Proteomes" id="UP000014480">
    <property type="component" value="Unassembled WGS sequence"/>
</dbReference>
<reference evidence="2" key="2">
    <citation type="journal article" date="2019" name="Mol. Plant Microbe Interact.">
        <title>Genome sequence resources for four phytopathogenic fungi from the Colletotrichum orbiculare species complex.</title>
        <authorList>
            <person name="Gan P."/>
            <person name="Tsushima A."/>
            <person name="Narusaka M."/>
            <person name="Narusaka Y."/>
            <person name="Takano Y."/>
            <person name="Kubo Y."/>
            <person name="Shirasu K."/>
        </authorList>
    </citation>
    <scope>GENOME REANNOTATION</scope>
    <source>
        <strain evidence="2">104-T / ATCC 96160 / CBS 514.97 / LARS 414 / MAFF 240422</strain>
    </source>
</reference>
<evidence type="ECO:0000313" key="2">
    <source>
        <dbReference type="Proteomes" id="UP000014480"/>
    </source>
</evidence>
<protein>
    <submittedName>
        <fullName evidence="1">Uncharacterized protein</fullName>
    </submittedName>
</protein>
<organism evidence="1 2">
    <name type="scientific">Colletotrichum orbiculare (strain 104-T / ATCC 96160 / CBS 514.97 / LARS 414 / MAFF 240422)</name>
    <name type="common">Cucumber anthracnose fungus</name>
    <name type="synonym">Colletotrichum lagenarium</name>
    <dbReference type="NCBI Taxonomy" id="1213857"/>
    <lineage>
        <taxon>Eukaryota</taxon>
        <taxon>Fungi</taxon>
        <taxon>Dikarya</taxon>
        <taxon>Ascomycota</taxon>
        <taxon>Pezizomycotina</taxon>
        <taxon>Sordariomycetes</taxon>
        <taxon>Hypocreomycetidae</taxon>
        <taxon>Glomerellales</taxon>
        <taxon>Glomerellaceae</taxon>
        <taxon>Colletotrichum</taxon>
        <taxon>Colletotrichum orbiculare species complex</taxon>
    </lineage>
</organism>
<name>N4VLP5_COLOR</name>
<dbReference type="eggNOG" id="ENOG502T5DN">
    <property type="taxonomic scope" value="Eukaryota"/>
</dbReference>
<reference evidence="2" key="1">
    <citation type="journal article" date="2013" name="New Phytol.">
        <title>Comparative genomic and transcriptomic analyses reveal the hemibiotrophic stage shift of Colletotrichum fungi.</title>
        <authorList>
            <person name="Gan P."/>
            <person name="Ikeda K."/>
            <person name="Irieda H."/>
            <person name="Narusaka M."/>
            <person name="O'Connell R.J."/>
            <person name="Narusaka Y."/>
            <person name="Takano Y."/>
            <person name="Kubo Y."/>
            <person name="Shirasu K."/>
        </authorList>
    </citation>
    <scope>NUCLEOTIDE SEQUENCE [LARGE SCALE GENOMIC DNA]</scope>
    <source>
        <strain evidence="2">104-T / ATCC 96160 / CBS 514.97 / LARS 414 / MAFF 240422</strain>
    </source>
</reference>
<evidence type="ECO:0000313" key="1">
    <source>
        <dbReference type="EMBL" id="TDZ22758.1"/>
    </source>
</evidence>
<accession>N4VLP5</accession>
<dbReference type="EMBL" id="AMCV02000009">
    <property type="protein sequence ID" value="TDZ22758.1"/>
    <property type="molecule type" value="Genomic_DNA"/>
</dbReference>
<comment type="caution">
    <text evidence="1">The sequence shown here is derived from an EMBL/GenBank/DDBJ whole genome shotgun (WGS) entry which is preliminary data.</text>
</comment>
<dbReference type="OrthoDB" id="4811493at2759"/>
<dbReference type="AlphaFoldDB" id="N4VLP5"/>
<proteinExistence type="predicted"/>